<gene>
    <name evidence="3" type="ORF">RHGRI_012753</name>
</gene>
<proteinExistence type="predicted"/>
<name>A0AAV6KSC0_9ERIC</name>
<dbReference type="AlphaFoldDB" id="A0AAV6KSC0"/>
<protein>
    <recommendedName>
        <fullName evidence="5">Transmembrane protein</fullName>
    </recommendedName>
</protein>
<evidence type="ECO:0000313" key="3">
    <source>
        <dbReference type="EMBL" id="KAG5555320.1"/>
    </source>
</evidence>
<sequence>MALPSITSKASYTRAFLEIFAPGEREREREREMKELQNPKNDQHPHPNRRSKSIAGFTKKTQQISKKCLDPAFSSVSDDVAELSSTSETSDDHLLVQSAESSILSPSPVISPSPETVALYDLSPMMSTVTGEDDEPNSFSVFHSGFAESKGNDDIVPVEADMVVNHLKLARTKLMNSTDVDVSSRKLLDALIKTVIEEYDGLHEEKDQFAELVTMKRSVVFVCVVLWILVVSVIFLFRSCGGRSSFGEPLPT</sequence>
<accession>A0AAV6KSC0</accession>
<keyword evidence="2" id="KW-1133">Transmembrane helix</keyword>
<keyword evidence="4" id="KW-1185">Reference proteome</keyword>
<feature type="compositionally biased region" description="Basic and acidic residues" evidence="1">
    <location>
        <begin position="23"/>
        <end position="45"/>
    </location>
</feature>
<keyword evidence="2" id="KW-0812">Transmembrane</keyword>
<evidence type="ECO:0000313" key="4">
    <source>
        <dbReference type="Proteomes" id="UP000823749"/>
    </source>
</evidence>
<evidence type="ECO:0000256" key="1">
    <source>
        <dbReference type="SAM" id="MobiDB-lite"/>
    </source>
</evidence>
<keyword evidence="2" id="KW-0472">Membrane</keyword>
<feature type="region of interest" description="Disordered" evidence="1">
    <location>
        <begin position="17"/>
        <end position="59"/>
    </location>
</feature>
<evidence type="ECO:0000256" key="2">
    <source>
        <dbReference type="SAM" id="Phobius"/>
    </source>
</evidence>
<dbReference type="EMBL" id="JACTNZ010000004">
    <property type="protein sequence ID" value="KAG5555320.1"/>
    <property type="molecule type" value="Genomic_DNA"/>
</dbReference>
<feature type="transmembrane region" description="Helical" evidence="2">
    <location>
        <begin position="218"/>
        <end position="237"/>
    </location>
</feature>
<comment type="caution">
    <text evidence="3">The sequence shown here is derived from an EMBL/GenBank/DDBJ whole genome shotgun (WGS) entry which is preliminary data.</text>
</comment>
<organism evidence="3 4">
    <name type="scientific">Rhododendron griersonianum</name>
    <dbReference type="NCBI Taxonomy" id="479676"/>
    <lineage>
        <taxon>Eukaryota</taxon>
        <taxon>Viridiplantae</taxon>
        <taxon>Streptophyta</taxon>
        <taxon>Embryophyta</taxon>
        <taxon>Tracheophyta</taxon>
        <taxon>Spermatophyta</taxon>
        <taxon>Magnoliopsida</taxon>
        <taxon>eudicotyledons</taxon>
        <taxon>Gunneridae</taxon>
        <taxon>Pentapetalae</taxon>
        <taxon>asterids</taxon>
        <taxon>Ericales</taxon>
        <taxon>Ericaceae</taxon>
        <taxon>Ericoideae</taxon>
        <taxon>Rhodoreae</taxon>
        <taxon>Rhododendron</taxon>
    </lineage>
</organism>
<evidence type="ECO:0008006" key="5">
    <source>
        <dbReference type="Google" id="ProtNLM"/>
    </source>
</evidence>
<reference evidence="3" key="1">
    <citation type="submission" date="2020-08" db="EMBL/GenBank/DDBJ databases">
        <title>Plant Genome Project.</title>
        <authorList>
            <person name="Zhang R.-G."/>
        </authorList>
    </citation>
    <scope>NUCLEOTIDE SEQUENCE</scope>
    <source>
        <strain evidence="3">WSP0</strain>
        <tissue evidence="3">Leaf</tissue>
    </source>
</reference>
<dbReference type="Proteomes" id="UP000823749">
    <property type="component" value="Chromosome 4"/>
</dbReference>